<dbReference type="EMBL" id="CAJPDR010000249">
    <property type="protein sequence ID" value="CAF9928364.1"/>
    <property type="molecule type" value="Genomic_DNA"/>
</dbReference>
<name>A0A8H3FS57_9LECA</name>
<organism evidence="2 3">
    <name type="scientific">Alectoria fallacina</name>
    <dbReference type="NCBI Taxonomy" id="1903189"/>
    <lineage>
        <taxon>Eukaryota</taxon>
        <taxon>Fungi</taxon>
        <taxon>Dikarya</taxon>
        <taxon>Ascomycota</taxon>
        <taxon>Pezizomycotina</taxon>
        <taxon>Lecanoromycetes</taxon>
        <taxon>OSLEUM clade</taxon>
        <taxon>Lecanoromycetidae</taxon>
        <taxon>Lecanorales</taxon>
        <taxon>Lecanorineae</taxon>
        <taxon>Parmeliaceae</taxon>
        <taxon>Alectoria</taxon>
    </lineage>
</organism>
<feature type="compositionally biased region" description="Polar residues" evidence="1">
    <location>
        <begin position="16"/>
        <end position="25"/>
    </location>
</feature>
<dbReference type="Proteomes" id="UP000664203">
    <property type="component" value="Unassembled WGS sequence"/>
</dbReference>
<comment type="caution">
    <text evidence="2">The sequence shown here is derived from an EMBL/GenBank/DDBJ whole genome shotgun (WGS) entry which is preliminary data.</text>
</comment>
<dbReference type="OrthoDB" id="5386823at2759"/>
<accession>A0A8H3FS57</accession>
<proteinExistence type="predicted"/>
<gene>
    <name evidence="2" type="ORF">ALECFALPRED_004009</name>
</gene>
<dbReference type="AlphaFoldDB" id="A0A8H3FS57"/>
<evidence type="ECO:0000256" key="1">
    <source>
        <dbReference type="SAM" id="MobiDB-lite"/>
    </source>
</evidence>
<feature type="region of interest" description="Disordered" evidence="1">
    <location>
        <begin position="1"/>
        <end position="123"/>
    </location>
</feature>
<feature type="compositionally biased region" description="Basic and acidic residues" evidence="1">
    <location>
        <begin position="55"/>
        <end position="64"/>
    </location>
</feature>
<evidence type="ECO:0000313" key="3">
    <source>
        <dbReference type="Proteomes" id="UP000664203"/>
    </source>
</evidence>
<sequence length="123" mass="12775">MASNLMDTEAGGEGSQYESIQTVTKPHSKQDGQMGGQFKDETQPDAVTAHQAQQKAERGEKTAENMRYGQAISEGGMGGKTTEARGSANQDNFGATDAQGGTDDDAEESRQNQGYGPGSGVGA</sequence>
<protein>
    <submittedName>
        <fullName evidence="2">Uncharacterized protein</fullName>
    </submittedName>
</protein>
<evidence type="ECO:0000313" key="2">
    <source>
        <dbReference type="EMBL" id="CAF9928364.1"/>
    </source>
</evidence>
<keyword evidence="3" id="KW-1185">Reference proteome</keyword>
<reference evidence="2" key="1">
    <citation type="submission" date="2021-03" db="EMBL/GenBank/DDBJ databases">
        <authorList>
            <person name="Tagirdzhanova G."/>
        </authorList>
    </citation>
    <scope>NUCLEOTIDE SEQUENCE</scope>
</reference>